<reference evidence="2" key="1">
    <citation type="submission" date="2023-07" db="EMBL/GenBank/DDBJ databases">
        <title>draft genome sequence of fig (Ficus carica).</title>
        <authorList>
            <person name="Takahashi T."/>
            <person name="Nishimura K."/>
        </authorList>
    </citation>
    <scope>NUCLEOTIDE SEQUENCE</scope>
</reference>
<feature type="region of interest" description="Disordered" evidence="1">
    <location>
        <begin position="97"/>
        <end position="117"/>
    </location>
</feature>
<evidence type="ECO:0000313" key="2">
    <source>
        <dbReference type="EMBL" id="GMN63032.1"/>
    </source>
</evidence>
<sequence>MEKDYWMIFVDVVICADHKVPLPTTLSNGKAVPVCSESGLCSEHPNPRIKPWIGISLPDPRSTCHLTAHRPCPCTHQLQAPPTYYYNSTSHHYMPPHTLAEPAPASVGNNHPPGPYA</sequence>
<accession>A0AA88DVU0</accession>
<comment type="caution">
    <text evidence="2">The sequence shown here is derived from an EMBL/GenBank/DDBJ whole genome shotgun (WGS) entry which is preliminary data.</text>
</comment>
<name>A0AA88DVU0_FICCA</name>
<organism evidence="2 3">
    <name type="scientific">Ficus carica</name>
    <name type="common">Common fig</name>
    <dbReference type="NCBI Taxonomy" id="3494"/>
    <lineage>
        <taxon>Eukaryota</taxon>
        <taxon>Viridiplantae</taxon>
        <taxon>Streptophyta</taxon>
        <taxon>Embryophyta</taxon>
        <taxon>Tracheophyta</taxon>
        <taxon>Spermatophyta</taxon>
        <taxon>Magnoliopsida</taxon>
        <taxon>eudicotyledons</taxon>
        <taxon>Gunneridae</taxon>
        <taxon>Pentapetalae</taxon>
        <taxon>rosids</taxon>
        <taxon>fabids</taxon>
        <taxon>Rosales</taxon>
        <taxon>Moraceae</taxon>
        <taxon>Ficeae</taxon>
        <taxon>Ficus</taxon>
    </lineage>
</organism>
<dbReference type="EMBL" id="BTGU01000140">
    <property type="protein sequence ID" value="GMN63032.1"/>
    <property type="molecule type" value="Genomic_DNA"/>
</dbReference>
<gene>
    <name evidence="2" type="ORF">TIFTF001_032111</name>
</gene>
<dbReference type="AlphaFoldDB" id="A0AA88DVU0"/>
<evidence type="ECO:0000256" key="1">
    <source>
        <dbReference type="SAM" id="MobiDB-lite"/>
    </source>
</evidence>
<dbReference type="Proteomes" id="UP001187192">
    <property type="component" value="Unassembled WGS sequence"/>
</dbReference>
<proteinExistence type="predicted"/>
<protein>
    <submittedName>
        <fullName evidence="2">Uncharacterized protein</fullName>
    </submittedName>
</protein>
<keyword evidence="3" id="KW-1185">Reference proteome</keyword>
<evidence type="ECO:0000313" key="3">
    <source>
        <dbReference type="Proteomes" id="UP001187192"/>
    </source>
</evidence>